<comment type="caution">
    <text evidence="2">The sequence shown here is derived from an EMBL/GenBank/DDBJ whole genome shotgun (WGS) entry which is preliminary data.</text>
</comment>
<accession>A0A822YUB0</accession>
<protein>
    <submittedName>
        <fullName evidence="2">Uncharacterized protein</fullName>
    </submittedName>
</protein>
<sequence>MKLAREREREKPVEEEKRRNTKLERRERCNPAAVREEYSVEEGREG</sequence>
<keyword evidence="3" id="KW-1185">Reference proteome</keyword>
<evidence type="ECO:0000313" key="3">
    <source>
        <dbReference type="Proteomes" id="UP000607653"/>
    </source>
</evidence>
<dbReference type="EMBL" id="DUZY01000004">
    <property type="protein sequence ID" value="DAD36127.1"/>
    <property type="molecule type" value="Genomic_DNA"/>
</dbReference>
<feature type="region of interest" description="Disordered" evidence="1">
    <location>
        <begin position="1"/>
        <end position="46"/>
    </location>
</feature>
<proteinExistence type="predicted"/>
<reference evidence="2 3" key="1">
    <citation type="journal article" date="2020" name="Mol. Biol. Evol.">
        <title>Distinct Expression and Methylation Patterns for Genes with Different Fates following a Single Whole-Genome Duplication in Flowering Plants.</title>
        <authorList>
            <person name="Shi T."/>
            <person name="Rahmani R.S."/>
            <person name="Gugger P.F."/>
            <person name="Wang M."/>
            <person name="Li H."/>
            <person name="Zhang Y."/>
            <person name="Li Z."/>
            <person name="Wang Q."/>
            <person name="Van de Peer Y."/>
            <person name="Marchal K."/>
            <person name="Chen J."/>
        </authorList>
    </citation>
    <scope>NUCLEOTIDE SEQUENCE [LARGE SCALE GENOMIC DNA]</scope>
    <source>
        <tissue evidence="2">Leaf</tissue>
    </source>
</reference>
<dbReference type="Proteomes" id="UP000607653">
    <property type="component" value="Unassembled WGS sequence"/>
</dbReference>
<evidence type="ECO:0000256" key="1">
    <source>
        <dbReference type="SAM" id="MobiDB-lite"/>
    </source>
</evidence>
<dbReference type="AlphaFoldDB" id="A0A822YUB0"/>
<organism evidence="2 3">
    <name type="scientific">Nelumbo nucifera</name>
    <name type="common">Sacred lotus</name>
    <dbReference type="NCBI Taxonomy" id="4432"/>
    <lineage>
        <taxon>Eukaryota</taxon>
        <taxon>Viridiplantae</taxon>
        <taxon>Streptophyta</taxon>
        <taxon>Embryophyta</taxon>
        <taxon>Tracheophyta</taxon>
        <taxon>Spermatophyta</taxon>
        <taxon>Magnoliopsida</taxon>
        <taxon>Proteales</taxon>
        <taxon>Nelumbonaceae</taxon>
        <taxon>Nelumbo</taxon>
    </lineage>
</organism>
<name>A0A822YUB0_NELNU</name>
<evidence type="ECO:0000313" key="2">
    <source>
        <dbReference type="EMBL" id="DAD36127.1"/>
    </source>
</evidence>
<gene>
    <name evidence="2" type="ORF">HUJ06_006767</name>
</gene>